<dbReference type="InterPro" id="IPR039448">
    <property type="entry name" value="Beta_helix"/>
</dbReference>
<dbReference type="SUPFAM" id="SSF51126">
    <property type="entry name" value="Pectin lyase-like"/>
    <property type="match status" value="1"/>
</dbReference>
<feature type="chain" id="PRO_5004558991" evidence="1">
    <location>
        <begin position="24"/>
        <end position="786"/>
    </location>
</feature>
<evidence type="ECO:0000313" key="3">
    <source>
        <dbReference type="EMBL" id="EPR68279.1"/>
    </source>
</evidence>
<dbReference type="InterPro" id="IPR008979">
    <property type="entry name" value="Galactose-bd-like_sf"/>
</dbReference>
<organism evidence="3 4">
    <name type="scientific">Cyclobacterium qasimii M12-11B</name>
    <dbReference type="NCBI Taxonomy" id="641524"/>
    <lineage>
        <taxon>Bacteria</taxon>
        <taxon>Pseudomonadati</taxon>
        <taxon>Bacteroidota</taxon>
        <taxon>Cytophagia</taxon>
        <taxon>Cytophagales</taxon>
        <taxon>Cyclobacteriaceae</taxon>
        <taxon>Cyclobacterium</taxon>
    </lineage>
</organism>
<evidence type="ECO:0000256" key="1">
    <source>
        <dbReference type="SAM" id="SignalP"/>
    </source>
</evidence>
<feature type="signal peptide" evidence="1">
    <location>
        <begin position="1"/>
        <end position="23"/>
    </location>
</feature>
<dbReference type="RefSeq" id="WP_020890942.1">
    <property type="nucleotide sequence ID" value="NZ_ATNM01000107.1"/>
</dbReference>
<dbReference type="SMART" id="SM00710">
    <property type="entry name" value="PbH1"/>
    <property type="match status" value="6"/>
</dbReference>
<evidence type="ECO:0000313" key="4">
    <source>
        <dbReference type="Proteomes" id="UP000014974"/>
    </source>
</evidence>
<dbReference type="Gene3D" id="2.160.20.10">
    <property type="entry name" value="Single-stranded right-handed beta-helix, Pectin lyase-like"/>
    <property type="match status" value="2"/>
</dbReference>
<evidence type="ECO:0000259" key="2">
    <source>
        <dbReference type="Pfam" id="PF13229"/>
    </source>
</evidence>
<keyword evidence="3" id="KW-0675">Receptor</keyword>
<dbReference type="InterPro" id="IPR011050">
    <property type="entry name" value="Pectin_lyase_fold/virulence"/>
</dbReference>
<dbReference type="Proteomes" id="UP000014974">
    <property type="component" value="Unassembled WGS sequence"/>
</dbReference>
<protein>
    <submittedName>
        <fullName evidence="3">TonB-dependent receptor</fullName>
    </submittedName>
</protein>
<dbReference type="PANTHER" id="PTHR36453">
    <property type="entry name" value="SECRETED PROTEIN-RELATED"/>
    <property type="match status" value="1"/>
</dbReference>
<dbReference type="eggNOG" id="COG4625">
    <property type="taxonomic scope" value="Bacteria"/>
</dbReference>
<sequence>MRFQFLAVCFLFSMAFSISNSYASNYYVSDKTGDDTRTLEEAQNPATPWKSIEKVNSQFNKLKPGDGILFKRGETFYGTLHIEASGSASSPITIGSYGSGSKPIITSFQSIKGWKAIGNGIYESIDPVNSNTVQVLLIDGKINEMGRYPNIGIENDGYLTINRTETNVIYSEQLLSYHNWKGADIVIKAKDWIINRYKIESQTGQQIHYNGSISPYSAQVGYGFFISNHISTLDSFGEWFFNPTNKKISVYFGNEDPSTKSIEVSTLDNLLTKDYLESNISIQNLQFKGANENILQLEGGDNIKVSDSEISFSGEDGIHALGVVDLLIERNIVRQNYNNGLFLKYGNDGAIVRDNEITNTGLISGRTRNDDAAGIGIFASGENILIQNNSIINTGFNGIQFSGNYTVVKNNFVDTYCLIKSDGGGIYTFGGTEYQSYRGRRIEENIVLNGIGSIDGAPKRGVEFKLLAEGIFLDDNSNNVSIIGNTVGNITNSGLKISNGNTISVSDNLFFNTHAAITLGNSIIGNDTRKVNIENNQFFTMLPDQYSYSVKTYKADISLMADFDKNYFFRPLGDEFSILSQYLKNGVIEETLDDLNHWSAKYNKDKNSTSNTIDISTYTIGKKIGNSLYDNATFDKSIAGASCNDCQASWDANNKLTGGALKVANTGTSSVKINLGALKKDKTYLLSLKGYATKVGNLAFNLRFTDSPWERLSPISTIELNTAVNTFELAVSPYEDESEVSLIIHSYEANITYWLDDLELVEVEATLIKPEEVMLFETNPTKTIKP</sequence>
<dbReference type="Pfam" id="PF13229">
    <property type="entry name" value="Beta_helix"/>
    <property type="match status" value="1"/>
</dbReference>
<dbReference type="Gene3D" id="2.60.120.260">
    <property type="entry name" value="Galactose-binding domain-like"/>
    <property type="match status" value="1"/>
</dbReference>
<dbReference type="AlphaFoldDB" id="S7WNI4"/>
<gene>
    <name evidence="3" type="ORF">ADICYQ_2749</name>
</gene>
<keyword evidence="1" id="KW-0732">Signal</keyword>
<proteinExistence type="predicted"/>
<feature type="domain" description="Right handed beta helix" evidence="2">
    <location>
        <begin position="278"/>
        <end position="432"/>
    </location>
</feature>
<comment type="caution">
    <text evidence="3">The sequence shown here is derived from an EMBL/GenBank/DDBJ whole genome shotgun (WGS) entry which is preliminary data.</text>
</comment>
<dbReference type="EMBL" id="ATNM01000107">
    <property type="protein sequence ID" value="EPR68279.1"/>
    <property type="molecule type" value="Genomic_DNA"/>
</dbReference>
<dbReference type="STRING" id="641524.ADICYQ_2749"/>
<name>S7WNI4_9BACT</name>
<dbReference type="InterPro" id="IPR012334">
    <property type="entry name" value="Pectin_lyas_fold"/>
</dbReference>
<dbReference type="SUPFAM" id="SSF49785">
    <property type="entry name" value="Galactose-binding domain-like"/>
    <property type="match status" value="1"/>
</dbReference>
<dbReference type="PANTHER" id="PTHR36453:SF1">
    <property type="entry name" value="RIGHT HANDED BETA HELIX DOMAIN-CONTAINING PROTEIN"/>
    <property type="match status" value="1"/>
</dbReference>
<accession>S7WNI4</accession>
<reference evidence="3 4" key="1">
    <citation type="journal article" date="2013" name="Genome Announc.">
        <title>Draft Genome Sequence of Cyclobacterium qasimii Strain M12-11BT, Isolated from Arctic Marine Sediment.</title>
        <authorList>
            <person name="Shivaji S."/>
            <person name="Ara S."/>
            <person name="Singh A."/>
            <person name="Kumar Pinnaka A."/>
        </authorList>
    </citation>
    <scope>NUCLEOTIDE SEQUENCE [LARGE SCALE GENOMIC DNA]</scope>
    <source>
        <strain evidence="3 4">M12-11B</strain>
    </source>
</reference>
<dbReference type="InterPro" id="IPR006626">
    <property type="entry name" value="PbH1"/>
</dbReference>